<feature type="domain" description="NAD-dependent epimerase/dehydratase" evidence="1">
    <location>
        <begin position="4"/>
        <end position="200"/>
    </location>
</feature>
<dbReference type="GO" id="GO:0004029">
    <property type="term" value="F:aldehyde dehydrogenase (NAD+) activity"/>
    <property type="evidence" value="ECO:0007669"/>
    <property type="project" value="TreeGrafter"/>
</dbReference>
<evidence type="ECO:0000313" key="2">
    <source>
        <dbReference type="EMBL" id="ADI30132.1"/>
    </source>
</evidence>
<reference evidence="2 3" key="2">
    <citation type="journal article" date="2011" name="J. Bacteriol.">
        <title>Genomes of three methylotrophs from a single niche uncover genetic and metabolic divergence of Methylophilaceae.</title>
        <authorList>
            <person name="Lapidus A."/>
            <person name="Clum A."/>
            <person name="Labutti K."/>
            <person name="Kaluzhnaya M.G."/>
            <person name="Lim S."/>
            <person name="Beck D.A."/>
            <person name="Glavina Del Rio T."/>
            <person name="Nolan M."/>
            <person name="Mavromatis K."/>
            <person name="Huntemann M."/>
            <person name="Lucas S."/>
            <person name="Lidstrom M.E."/>
            <person name="Ivanova N."/>
            <person name="Chistoserdova L."/>
        </authorList>
    </citation>
    <scope>NUCLEOTIDE SEQUENCE [LARGE SCALE GENOMIC DNA]</scope>
    <source>
        <strain evidence="2 3">301</strain>
    </source>
</reference>
<accession>D7DJ97</accession>
<proteinExistence type="predicted"/>
<dbReference type="GO" id="GO:0005737">
    <property type="term" value="C:cytoplasm"/>
    <property type="evidence" value="ECO:0007669"/>
    <property type="project" value="TreeGrafter"/>
</dbReference>
<name>D7DJ97_METV0</name>
<dbReference type="KEGG" id="meh:M301_1755"/>
<dbReference type="OrthoDB" id="9808276at2"/>
<organism evidence="2 3">
    <name type="scientific">Methylotenera versatilis (strain 301)</name>
    <dbReference type="NCBI Taxonomy" id="666681"/>
    <lineage>
        <taxon>Bacteria</taxon>
        <taxon>Pseudomonadati</taxon>
        <taxon>Pseudomonadota</taxon>
        <taxon>Betaproteobacteria</taxon>
        <taxon>Nitrosomonadales</taxon>
        <taxon>Methylophilaceae</taxon>
        <taxon>Methylotenera</taxon>
    </lineage>
</organism>
<sequence length="285" mass="30804" precursor="true">MAKVLIVGCGDLGGSVATQLSAMNIQVTGVRRSDAVISGVEIIQADITEVPSLEVLKSIQPDILIYCVAANGQTDEQYKANYVDGLRNVLATQSESSNLKHVIFVSSTRVYGQKTDALLDESMPAVAADFGGERLLEAEALLNNLSCNTTVLRLSGIYGAGRLRMINLAKSSQNWPSQNSWTNRIHKDDAAAFIVFLVLKVLASKPIGTCYIVTDSKPSSQYDVLSWIANQMQINSDVEIPAVEGGKRLSNQFMLSTGFQLQYPDFMSGYRALLAATEATASDLL</sequence>
<dbReference type="RefSeq" id="WP_013148444.1">
    <property type="nucleotide sequence ID" value="NC_014207.1"/>
</dbReference>
<dbReference type="PANTHER" id="PTHR48079:SF6">
    <property type="entry name" value="NAD(P)-BINDING DOMAIN-CONTAINING PROTEIN-RELATED"/>
    <property type="match status" value="1"/>
</dbReference>
<dbReference type="AlphaFoldDB" id="D7DJ97"/>
<evidence type="ECO:0000259" key="1">
    <source>
        <dbReference type="Pfam" id="PF01370"/>
    </source>
</evidence>
<dbReference type="Gene3D" id="3.40.50.720">
    <property type="entry name" value="NAD(P)-binding Rossmann-like Domain"/>
    <property type="match status" value="1"/>
</dbReference>
<dbReference type="Proteomes" id="UP000000383">
    <property type="component" value="Chromosome"/>
</dbReference>
<protein>
    <submittedName>
        <fullName evidence="2">NAD-dependent epimerase/dehydratase</fullName>
    </submittedName>
</protein>
<dbReference type="eggNOG" id="COG0451">
    <property type="taxonomic scope" value="Bacteria"/>
</dbReference>
<gene>
    <name evidence="2" type="ordered locus">M301_1755</name>
</gene>
<dbReference type="PANTHER" id="PTHR48079">
    <property type="entry name" value="PROTEIN YEEZ"/>
    <property type="match status" value="1"/>
</dbReference>
<dbReference type="InterPro" id="IPR051783">
    <property type="entry name" value="NAD(P)-dependent_oxidoreduct"/>
</dbReference>
<dbReference type="SUPFAM" id="SSF51735">
    <property type="entry name" value="NAD(P)-binding Rossmann-fold domains"/>
    <property type="match status" value="1"/>
</dbReference>
<dbReference type="HOGENOM" id="CLU_007383_11_2_4"/>
<evidence type="ECO:0000313" key="3">
    <source>
        <dbReference type="Proteomes" id="UP000000383"/>
    </source>
</evidence>
<dbReference type="STRING" id="666681.M301_1755"/>
<dbReference type="InterPro" id="IPR036291">
    <property type="entry name" value="NAD(P)-bd_dom_sf"/>
</dbReference>
<dbReference type="EMBL" id="CP002056">
    <property type="protein sequence ID" value="ADI30132.1"/>
    <property type="molecule type" value="Genomic_DNA"/>
</dbReference>
<reference evidence="3" key="1">
    <citation type="submission" date="2010-05" db="EMBL/GenBank/DDBJ databases">
        <title>Complete sequence of Methylotenera sp. 301.</title>
        <authorList>
            <person name="Lucas S."/>
            <person name="Copeland A."/>
            <person name="Lapidus A."/>
            <person name="Cheng J.-F."/>
            <person name="Bruce D."/>
            <person name="Goodwin L."/>
            <person name="Pitluck S."/>
            <person name="Clum A."/>
            <person name="Land M."/>
            <person name="Hauser L."/>
            <person name="Kyrpides N."/>
            <person name="Ivanova N."/>
            <person name="Chistoservova L."/>
            <person name="Kalyuzhnaya M."/>
            <person name="Woyke T."/>
        </authorList>
    </citation>
    <scope>NUCLEOTIDE SEQUENCE [LARGE SCALE GENOMIC DNA]</scope>
    <source>
        <strain evidence="3">301</strain>
    </source>
</reference>
<dbReference type="InterPro" id="IPR001509">
    <property type="entry name" value="Epimerase_deHydtase"/>
</dbReference>
<dbReference type="Pfam" id="PF01370">
    <property type="entry name" value="Epimerase"/>
    <property type="match status" value="1"/>
</dbReference>
<keyword evidence="3" id="KW-1185">Reference proteome</keyword>